<accession>A0A5B9W447</accession>
<protein>
    <recommendedName>
        <fullName evidence="3">Tetratricopeptide repeat protein</fullName>
    </recommendedName>
</protein>
<sequence>MIIMHRYSNPCAYLYLALTVFALSIWTSQAQDRGRANSNSREAAANLYLMRNLEHTLESWKPPSDDPVEMGNWVYTTRRRLKTLKTTAEAYNLDGDVIRAYDEVLVLLKEYEAFLKEVVLYDLVADVARPTQKHFAIIAAGETTDFIGTTASGAGAGGAIGSFFPGVGTVLGGITGAGIGGAAAIGKTALNVILDWRDKVSNEAKDEAVKQAKYQHVEILAKNFAATRDNLQVLAKILGGREKYGWGSQVGFDGSLVQSFTNQLSLRPNDSFLHASIGTQSAEANPAAAARSLAKAAELVPQDFDAQADVFDLDRMELLLMAARVAEIGARRLGDRGHELAGLSASYYRQARDCVEKKDAGWPREIKVVYARACALAGEAQEANDTMDRLLKNSPDDPWLLYDYACVKSMMHEPSTPLYHLRRSFSILPRWQPYALEDSRLAFAVVRDKSVIERICANRLVGSWKDAKGLTLEFFEDGTMRQTSGYEVKDGNFEQVGDSIIKLNTKDTSKSYIYDVDDTRLKIEGGGKAYELSRVPAPLIGKWKYGYDEFEFRANGTWRRRRKDVLTSGTYLTISRRGDNSIELRCLQDNILKPEMEKRFKVRPDNGTLHVRVWNDSTDYDYERQ</sequence>
<dbReference type="KEGG" id="agv:OJF2_39350"/>
<evidence type="ECO:0000313" key="1">
    <source>
        <dbReference type="EMBL" id="QEH35383.1"/>
    </source>
</evidence>
<keyword evidence="2" id="KW-1185">Reference proteome</keyword>
<gene>
    <name evidence="1" type="ORF">OJF2_39350</name>
</gene>
<reference evidence="1 2" key="1">
    <citation type="submission" date="2019-08" db="EMBL/GenBank/DDBJ databases">
        <title>Deep-cultivation of Planctomycetes and their phenomic and genomic characterization uncovers novel biology.</title>
        <authorList>
            <person name="Wiegand S."/>
            <person name="Jogler M."/>
            <person name="Boedeker C."/>
            <person name="Pinto D."/>
            <person name="Vollmers J."/>
            <person name="Rivas-Marin E."/>
            <person name="Kohn T."/>
            <person name="Peeters S.H."/>
            <person name="Heuer A."/>
            <person name="Rast P."/>
            <person name="Oberbeckmann S."/>
            <person name="Bunk B."/>
            <person name="Jeske O."/>
            <person name="Meyerdierks A."/>
            <person name="Storesund J.E."/>
            <person name="Kallscheuer N."/>
            <person name="Luecker S."/>
            <person name="Lage O.M."/>
            <person name="Pohl T."/>
            <person name="Merkel B.J."/>
            <person name="Hornburger P."/>
            <person name="Mueller R.-W."/>
            <person name="Bruemmer F."/>
            <person name="Labrenz M."/>
            <person name="Spormann A.M."/>
            <person name="Op den Camp H."/>
            <person name="Overmann J."/>
            <person name="Amann R."/>
            <person name="Jetten M.S.M."/>
            <person name="Mascher T."/>
            <person name="Medema M.H."/>
            <person name="Devos D.P."/>
            <person name="Kaster A.-K."/>
            <person name="Ovreas L."/>
            <person name="Rohde M."/>
            <person name="Galperin M.Y."/>
            <person name="Jogler C."/>
        </authorList>
    </citation>
    <scope>NUCLEOTIDE SEQUENCE [LARGE SCALE GENOMIC DNA]</scope>
    <source>
        <strain evidence="1 2">OJF2</strain>
    </source>
</reference>
<dbReference type="InterPro" id="IPR011990">
    <property type="entry name" value="TPR-like_helical_dom_sf"/>
</dbReference>
<dbReference type="Proteomes" id="UP000324233">
    <property type="component" value="Chromosome"/>
</dbReference>
<proteinExistence type="predicted"/>
<evidence type="ECO:0008006" key="3">
    <source>
        <dbReference type="Google" id="ProtNLM"/>
    </source>
</evidence>
<evidence type="ECO:0000313" key="2">
    <source>
        <dbReference type="Proteomes" id="UP000324233"/>
    </source>
</evidence>
<dbReference type="Gene3D" id="1.25.40.10">
    <property type="entry name" value="Tetratricopeptide repeat domain"/>
    <property type="match status" value="1"/>
</dbReference>
<name>A0A5B9W447_9BACT</name>
<organism evidence="1 2">
    <name type="scientific">Aquisphaera giovannonii</name>
    <dbReference type="NCBI Taxonomy" id="406548"/>
    <lineage>
        <taxon>Bacteria</taxon>
        <taxon>Pseudomonadati</taxon>
        <taxon>Planctomycetota</taxon>
        <taxon>Planctomycetia</taxon>
        <taxon>Isosphaerales</taxon>
        <taxon>Isosphaeraceae</taxon>
        <taxon>Aquisphaera</taxon>
    </lineage>
</organism>
<dbReference type="EMBL" id="CP042997">
    <property type="protein sequence ID" value="QEH35383.1"/>
    <property type="molecule type" value="Genomic_DNA"/>
</dbReference>
<dbReference type="AlphaFoldDB" id="A0A5B9W447"/>